<evidence type="ECO:0000313" key="3">
    <source>
        <dbReference type="Proteomes" id="UP000237682"/>
    </source>
</evidence>
<keyword evidence="3" id="KW-1185">Reference proteome</keyword>
<evidence type="ECO:0000313" key="2">
    <source>
        <dbReference type="EMBL" id="PRH85028.1"/>
    </source>
</evidence>
<dbReference type="OrthoDB" id="243598at2"/>
<organism evidence="2 3">
    <name type="scientific">Labrys okinawensis</name>
    <dbReference type="NCBI Taxonomy" id="346911"/>
    <lineage>
        <taxon>Bacteria</taxon>
        <taxon>Pseudomonadati</taxon>
        <taxon>Pseudomonadota</taxon>
        <taxon>Alphaproteobacteria</taxon>
        <taxon>Hyphomicrobiales</taxon>
        <taxon>Xanthobacteraceae</taxon>
        <taxon>Labrys</taxon>
    </lineage>
</organism>
<feature type="region of interest" description="Disordered" evidence="1">
    <location>
        <begin position="328"/>
        <end position="369"/>
    </location>
</feature>
<gene>
    <name evidence="2" type="ORF">C5L14_24105</name>
</gene>
<sequence length="369" mass="41592">MATPLETKPVKLAPIPRGRPYRVKDGDDWLSVARAHGINVQYLISYNFDTLNTREVNWYLRHRVGCVVPSPKGWNWRFSSSANPGIIMIPPDDGQLVLKINSFTYSIATMSWIDPRSGLPEHDAGSPGELVDRKLILGSSGYRFANFLEATIESTDTSSKAIRLLHRVAYEKDTGLYRSPSFLGFPSYPYPIKLEEPQYIDEGVVFRQTVGARTQSAELAAGVAPPPIGLVAGKILQKVMNFPPIWTELKLTLRYDGTYEGELVAHSLYPSCSYYERSPLICLNLGPKPEACEAYERKYEYDGLPNFDRWFEQDKGWGAKSGYMPADGNPWGVTAPDSDVLFGQQPPDPNEEVRRPRQYPPETWRPPSR</sequence>
<protein>
    <recommendedName>
        <fullName evidence="4">LysM domain-containing protein</fullName>
    </recommendedName>
</protein>
<comment type="caution">
    <text evidence="2">The sequence shown here is derived from an EMBL/GenBank/DDBJ whole genome shotgun (WGS) entry which is preliminary data.</text>
</comment>
<dbReference type="EMBL" id="PUEJ01000010">
    <property type="protein sequence ID" value="PRH85028.1"/>
    <property type="molecule type" value="Genomic_DNA"/>
</dbReference>
<accession>A0A2S9Q6N5</accession>
<evidence type="ECO:0008006" key="4">
    <source>
        <dbReference type="Google" id="ProtNLM"/>
    </source>
</evidence>
<proteinExistence type="predicted"/>
<reference evidence="2 3" key="1">
    <citation type="submission" date="2018-02" db="EMBL/GenBank/DDBJ databases">
        <title>Whole genome sequencing of endophytic bacterium.</title>
        <authorList>
            <person name="Eedara R."/>
            <person name="Podile A.R."/>
        </authorList>
    </citation>
    <scope>NUCLEOTIDE SEQUENCE [LARGE SCALE GENOMIC DNA]</scope>
    <source>
        <strain evidence="2 3">RP1T</strain>
    </source>
</reference>
<name>A0A2S9Q6N5_9HYPH</name>
<dbReference type="Proteomes" id="UP000237682">
    <property type="component" value="Unassembled WGS sequence"/>
</dbReference>
<dbReference type="AlphaFoldDB" id="A0A2S9Q6N5"/>
<evidence type="ECO:0000256" key="1">
    <source>
        <dbReference type="SAM" id="MobiDB-lite"/>
    </source>
</evidence>
<dbReference type="RefSeq" id="WP_105864610.1">
    <property type="nucleotide sequence ID" value="NZ_PUEJ01000010.1"/>
</dbReference>